<evidence type="ECO:0000256" key="6">
    <source>
        <dbReference type="ARBA" id="ARBA00058119"/>
    </source>
</evidence>
<dbReference type="SUPFAM" id="SSF103473">
    <property type="entry name" value="MFS general substrate transporter"/>
    <property type="match status" value="1"/>
</dbReference>
<feature type="transmembrane region" description="Helical" evidence="9">
    <location>
        <begin position="49"/>
        <end position="70"/>
    </location>
</feature>
<sequence length="452" mass="50072">MNQPNISLEERSTKKVFWRVIPFIFLLYIIAFLDRVNLGYAALDMNEDLALASSTFGLISGIFFLGYFLFEIPSNILLHKVGARKWIARIMLSWGVVVIITAFAQNAGQLYILRFLLGVAEAGFFPGIILYITYWFRGKEQARAFALFMTALAASNIIGAPLSTWIMDHIQWGGLSGWRWMFVLEGIPAILIGVVTYFYLTDRPQEAKWLDKEEKEWLIQEIQRENEQKSKEGQLTTKQVLSNPQVWRLSFIYLTLVVGLYGVGFWLPTIIQSFSSLLSNTQIGLISMVPYIAGGLCMILWARRSDRTGERKVHTAVPPLIGALGLIGSGLTSNPYVSIIMLSIATIGIYSFFGPFWSLPALFLTEASAAVGIALINSIGNLGGFVGPYMIGYLKDSTGSTKSGLYFLSICLLICFALVITIKKQASESSELSSEKGGSYNGAADSGEKPFI</sequence>
<dbReference type="Gene3D" id="1.20.1250.20">
    <property type="entry name" value="MFS general substrate transporter like domains"/>
    <property type="match status" value="2"/>
</dbReference>
<feature type="transmembrane region" description="Helical" evidence="9">
    <location>
        <begin position="144"/>
        <end position="166"/>
    </location>
</feature>
<dbReference type="PROSITE" id="PS50850">
    <property type="entry name" value="MFS"/>
    <property type="match status" value="1"/>
</dbReference>
<evidence type="ECO:0000259" key="10">
    <source>
        <dbReference type="PROSITE" id="PS50850"/>
    </source>
</evidence>
<accession>A0A0V8JE98</accession>
<evidence type="ECO:0000256" key="9">
    <source>
        <dbReference type="SAM" id="Phobius"/>
    </source>
</evidence>
<dbReference type="PANTHER" id="PTHR43791">
    <property type="entry name" value="PERMEASE-RELATED"/>
    <property type="match status" value="1"/>
</dbReference>
<keyword evidence="2" id="KW-0813">Transport</keyword>
<comment type="subcellular location">
    <subcellularLocation>
        <location evidence="1">Cell membrane</location>
        <topology evidence="1">Multi-pass membrane protein</topology>
    </subcellularLocation>
</comment>
<evidence type="ECO:0000313" key="12">
    <source>
        <dbReference type="Proteomes" id="UP000054099"/>
    </source>
</evidence>
<proteinExistence type="predicted"/>
<dbReference type="GO" id="GO:0022857">
    <property type="term" value="F:transmembrane transporter activity"/>
    <property type="evidence" value="ECO:0007669"/>
    <property type="project" value="InterPro"/>
</dbReference>
<evidence type="ECO:0000313" key="11">
    <source>
        <dbReference type="EMBL" id="KSU85462.1"/>
    </source>
</evidence>
<keyword evidence="12" id="KW-1185">Reference proteome</keyword>
<dbReference type="InterPro" id="IPR036259">
    <property type="entry name" value="MFS_trans_sf"/>
</dbReference>
<dbReference type="OrthoDB" id="9773404at2"/>
<comment type="caution">
    <text evidence="11">The sequence shown here is derived from an EMBL/GenBank/DDBJ whole genome shotgun (WGS) entry which is preliminary data.</text>
</comment>
<evidence type="ECO:0000256" key="2">
    <source>
        <dbReference type="ARBA" id="ARBA00022448"/>
    </source>
</evidence>
<evidence type="ECO:0000256" key="7">
    <source>
        <dbReference type="ARBA" id="ARBA00074139"/>
    </source>
</evidence>
<keyword evidence="5 9" id="KW-0472">Membrane</keyword>
<dbReference type="InterPro" id="IPR020846">
    <property type="entry name" value="MFS_dom"/>
</dbReference>
<dbReference type="CDD" id="cd17319">
    <property type="entry name" value="MFS_ExuT_GudP_like"/>
    <property type="match status" value="1"/>
</dbReference>
<dbReference type="AlphaFoldDB" id="A0A0V8JE98"/>
<feature type="transmembrane region" description="Helical" evidence="9">
    <location>
        <begin position="111"/>
        <end position="132"/>
    </location>
</feature>
<dbReference type="Pfam" id="PF07690">
    <property type="entry name" value="MFS_1"/>
    <property type="match status" value="1"/>
</dbReference>
<dbReference type="PANTHER" id="PTHR43791:SF36">
    <property type="entry name" value="TRANSPORTER, PUTATIVE (AFU_ORTHOLOGUE AFUA_6G08340)-RELATED"/>
    <property type="match status" value="1"/>
</dbReference>
<dbReference type="FunFam" id="1.20.1250.20:FF:000126">
    <property type="entry name" value="MFS transporter permease"/>
    <property type="match status" value="1"/>
</dbReference>
<feature type="transmembrane region" description="Helical" evidence="9">
    <location>
        <begin position="403"/>
        <end position="422"/>
    </location>
</feature>
<dbReference type="RefSeq" id="WP_061970360.1">
    <property type="nucleotide sequence ID" value="NZ_FMAV01000001.1"/>
</dbReference>
<feature type="transmembrane region" description="Helical" evidence="9">
    <location>
        <begin position="178"/>
        <end position="200"/>
    </location>
</feature>
<feature type="transmembrane region" description="Helical" evidence="9">
    <location>
        <begin position="337"/>
        <end position="357"/>
    </location>
</feature>
<feature type="transmembrane region" description="Helical" evidence="9">
    <location>
        <begin position="20"/>
        <end position="43"/>
    </location>
</feature>
<gene>
    <name evidence="11" type="ORF">AS030_08175</name>
</gene>
<dbReference type="Proteomes" id="UP000054099">
    <property type="component" value="Unassembled WGS sequence"/>
</dbReference>
<protein>
    <recommendedName>
        <fullName evidence="7">Putative tartrate transporter</fullName>
    </recommendedName>
</protein>
<evidence type="ECO:0000256" key="8">
    <source>
        <dbReference type="SAM" id="MobiDB-lite"/>
    </source>
</evidence>
<feature type="transmembrane region" description="Helical" evidence="9">
    <location>
        <begin position="369"/>
        <end position="391"/>
    </location>
</feature>
<feature type="transmembrane region" description="Helical" evidence="9">
    <location>
        <begin position="313"/>
        <end position="331"/>
    </location>
</feature>
<feature type="domain" description="Major facilitator superfamily (MFS) profile" evidence="10">
    <location>
        <begin position="20"/>
        <end position="427"/>
    </location>
</feature>
<organism evidence="11 12">
    <name type="scientific">Fictibacillus enclensis</name>
    <dbReference type="NCBI Taxonomy" id="1017270"/>
    <lineage>
        <taxon>Bacteria</taxon>
        <taxon>Bacillati</taxon>
        <taxon>Bacillota</taxon>
        <taxon>Bacilli</taxon>
        <taxon>Bacillales</taxon>
        <taxon>Fictibacillaceae</taxon>
        <taxon>Fictibacillus</taxon>
    </lineage>
</organism>
<feature type="transmembrane region" description="Helical" evidence="9">
    <location>
        <begin position="86"/>
        <end position="105"/>
    </location>
</feature>
<feature type="transmembrane region" description="Helical" evidence="9">
    <location>
        <begin position="283"/>
        <end position="301"/>
    </location>
</feature>
<evidence type="ECO:0000256" key="1">
    <source>
        <dbReference type="ARBA" id="ARBA00004651"/>
    </source>
</evidence>
<keyword evidence="3 9" id="KW-0812">Transmembrane</keyword>
<name>A0A0V8JE98_9BACL</name>
<feature type="transmembrane region" description="Helical" evidence="9">
    <location>
        <begin position="251"/>
        <end position="271"/>
    </location>
</feature>
<keyword evidence="4 9" id="KW-1133">Transmembrane helix</keyword>
<dbReference type="InterPro" id="IPR011701">
    <property type="entry name" value="MFS"/>
</dbReference>
<dbReference type="FunFam" id="1.20.1250.20:FF:000018">
    <property type="entry name" value="MFS transporter permease"/>
    <property type="match status" value="1"/>
</dbReference>
<comment type="function">
    <text evidence="6">Component of the tartrate utilization system and may allow entry of tartrate and tartrate dehydrogenase.</text>
</comment>
<dbReference type="EMBL" id="LNQN01000001">
    <property type="protein sequence ID" value="KSU85462.1"/>
    <property type="molecule type" value="Genomic_DNA"/>
</dbReference>
<evidence type="ECO:0000256" key="3">
    <source>
        <dbReference type="ARBA" id="ARBA00022692"/>
    </source>
</evidence>
<evidence type="ECO:0000256" key="4">
    <source>
        <dbReference type="ARBA" id="ARBA00022989"/>
    </source>
</evidence>
<feature type="region of interest" description="Disordered" evidence="8">
    <location>
        <begin position="432"/>
        <end position="452"/>
    </location>
</feature>
<dbReference type="GO" id="GO:0005886">
    <property type="term" value="C:plasma membrane"/>
    <property type="evidence" value="ECO:0007669"/>
    <property type="project" value="UniProtKB-SubCell"/>
</dbReference>
<evidence type="ECO:0000256" key="5">
    <source>
        <dbReference type="ARBA" id="ARBA00023136"/>
    </source>
</evidence>
<reference evidence="11 12" key="1">
    <citation type="journal article" date="2014" name="Antonie Van Leeuwenhoek">
        <title>Fictibacillus enclensis sp. nov., isolated from marine sediment.</title>
        <authorList>
            <person name="Dastager S.G."/>
            <person name="Mawlankar R."/>
            <person name="Srinivasan K."/>
            <person name="Tang S.K."/>
            <person name="Lee J.C."/>
            <person name="Ramana V.V."/>
            <person name="Shouche Y.S."/>
        </authorList>
    </citation>
    <scope>NUCLEOTIDE SEQUENCE [LARGE SCALE GENOMIC DNA]</scope>
    <source>
        <strain evidence="11 12">NIO-1003</strain>
    </source>
</reference>